<comment type="caution">
    <text evidence="1">The sequence shown here is derived from an EMBL/GenBank/DDBJ whole genome shotgun (WGS) entry which is preliminary data.</text>
</comment>
<gene>
    <name evidence="1" type="ORF">B4098_2756</name>
</gene>
<reference evidence="1 2" key="1">
    <citation type="submission" date="2016-01" db="EMBL/GenBank/DDBJ databases">
        <title>Genome Sequences of Twelve Sporeforming Bacillus Species Isolated from Foods.</title>
        <authorList>
            <person name="Berendsen E.M."/>
            <person name="Wells-Bennik M.H."/>
            <person name="Krawcyk A.O."/>
            <person name="De Jong A."/>
            <person name="Holsappel S."/>
            <person name="Eijlander R.T."/>
            <person name="Kuipers O.P."/>
        </authorList>
    </citation>
    <scope>NUCLEOTIDE SEQUENCE [LARGE SCALE GENOMIC DNA]</scope>
    <source>
        <strain evidence="1 2">B4098</strain>
    </source>
</reference>
<dbReference type="AlphaFoldDB" id="A0A150K4K6"/>
<dbReference type="RefSeq" id="WP_061566439.1">
    <property type="nucleotide sequence ID" value="NZ_LQYG01000032.1"/>
</dbReference>
<dbReference type="EMBL" id="LQYG01000032">
    <property type="protein sequence ID" value="KYC64148.1"/>
    <property type="molecule type" value="Genomic_DNA"/>
</dbReference>
<name>A0A150K4K6_HEYCO</name>
<dbReference type="Proteomes" id="UP000075288">
    <property type="component" value="Unassembled WGS sequence"/>
</dbReference>
<organism evidence="1 2">
    <name type="scientific">Heyndrickxia coagulans</name>
    <name type="common">Weizmannia coagulans</name>
    <dbReference type="NCBI Taxonomy" id="1398"/>
    <lineage>
        <taxon>Bacteria</taxon>
        <taxon>Bacillati</taxon>
        <taxon>Bacillota</taxon>
        <taxon>Bacilli</taxon>
        <taxon>Bacillales</taxon>
        <taxon>Bacillaceae</taxon>
        <taxon>Heyndrickxia</taxon>
    </lineage>
</organism>
<accession>A0A150K4K6</accession>
<dbReference type="PATRIC" id="fig|1398.26.peg.2239"/>
<sequence length="120" mass="13669">MVMTLIVLLALSVVLFLISFFRQDHAHLVEQELEDLSLKFFQETYQIKKRLQTLEEEFMMPGADPLLPNPSGKSPVNEIVKNQVLALFRQGLSFEQIARQSALPVNEVKRIISGAMQTPE</sequence>
<protein>
    <submittedName>
        <fullName evidence="1">Uncharacterized protein</fullName>
    </submittedName>
</protein>
<proteinExistence type="predicted"/>
<evidence type="ECO:0000313" key="2">
    <source>
        <dbReference type="Proteomes" id="UP000075288"/>
    </source>
</evidence>
<evidence type="ECO:0000313" key="1">
    <source>
        <dbReference type="EMBL" id="KYC64148.1"/>
    </source>
</evidence>